<dbReference type="EC" id="2.4.1.-" evidence="8"/>
<evidence type="ECO:0000313" key="10">
    <source>
        <dbReference type="Proteomes" id="UP001489004"/>
    </source>
</evidence>
<dbReference type="AlphaFoldDB" id="A0AAW1QT10"/>
<dbReference type="InterPro" id="IPR008166">
    <property type="entry name" value="Glyco_transf_92"/>
</dbReference>
<keyword evidence="7" id="KW-0472">Membrane</keyword>
<keyword evidence="6" id="KW-1133">Transmembrane helix</keyword>
<organism evidence="9 10">
    <name type="scientific">[Myrmecia] bisecta</name>
    <dbReference type="NCBI Taxonomy" id="41462"/>
    <lineage>
        <taxon>Eukaryota</taxon>
        <taxon>Viridiplantae</taxon>
        <taxon>Chlorophyta</taxon>
        <taxon>core chlorophytes</taxon>
        <taxon>Trebouxiophyceae</taxon>
        <taxon>Trebouxiales</taxon>
        <taxon>Trebouxiaceae</taxon>
        <taxon>Myrmecia</taxon>
    </lineage>
</organism>
<reference evidence="9 10" key="1">
    <citation type="journal article" date="2024" name="Nat. Commun.">
        <title>Phylogenomics reveals the evolutionary origins of lichenization in chlorophyte algae.</title>
        <authorList>
            <person name="Puginier C."/>
            <person name="Libourel C."/>
            <person name="Otte J."/>
            <person name="Skaloud P."/>
            <person name="Haon M."/>
            <person name="Grisel S."/>
            <person name="Petersen M."/>
            <person name="Berrin J.G."/>
            <person name="Delaux P.M."/>
            <person name="Dal Grande F."/>
            <person name="Keller J."/>
        </authorList>
    </citation>
    <scope>NUCLEOTIDE SEQUENCE [LARGE SCALE GENOMIC DNA]</scope>
    <source>
        <strain evidence="9 10">SAG 2043</strain>
    </source>
</reference>
<comment type="similarity">
    <text evidence="2 8">Belongs to the glycosyltransferase 92 family.</text>
</comment>
<name>A0AAW1QT10_9CHLO</name>
<dbReference type="PANTHER" id="PTHR21461">
    <property type="entry name" value="GLYCOSYLTRANSFERASE FAMILY 92 PROTEIN"/>
    <property type="match status" value="1"/>
</dbReference>
<evidence type="ECO:0000256" key="4">
    <source>
        <dbReference type="ARBA" id="ARBA00022679"/>
    </source>
</evidence>
<keyword evidence="3 8" id="KW-0328">Glycosyltransferase</keyword>
<sequence length="270" mass="30402">MCLAVKDQHADIREWIEYHQRIGVSKFYIFDNNSSSPMISEFAELVESGLVTYHFLQTFQHHSNRAQLYVYDQCLKQYGTHHKWIAFLDADEFLMIRNASYADMPALLRNYEEYGGLAVNWQIFGSSGHLTRPPGSVLANYWQCFPEDGGQNRHVKVIANTGNTVRVGRDPHTFEYIDGKIAVNEAFEPVHGPITAGVSVRQIAIYHYITKSLAEYEAKMARGSAMGNHKTIEFFRGIDGEATLNCTDAIPLGQSLKVHQAVLQAGQTGV</sequence>
<dbReference type="Pfam" id="PF01697">
    <property type="entry name" value="Glyco_transf_92"/>
    <property type="match status" value="1"/>
</dbReference>
<comment type="caution">
    <text evidence="9">The sequence shown here is derived from an EMBL/GenBank/DDBJ whole genome shotgun (WGS) entry which is preliminary data.</text>
</comment>
<evidence type="ECO:0000313" key="9">
    <source>
        <dbReference type="EMBL" id="KAK9824237.1"/>
    </source>
</evidence>
<accession>A0AAW1QT10</accession>
<protein>
    <recommendedName>
        <fullName evidence="8">Glycosyltransferase family 92 protein</fullName>
        <ecNumber evidence="8">2.4.1.-</ecNumber>
    </recommendedName>
</protein>
<proteinExistence type="inferred from homology"/>
<evidence type="ECO:0000256" key="3">
    <source>
        <dbReference type="ARBA" id="ARBA00022676"/>
    </source>
</evidence>
<dbReference type="Proteomes" id="UP001489004">
    <property type="component" value="Unassembled WGS sequence"/>
</dbReference>
<comment type="subcellular location">
    <subcellularLocation>
        <location evidence="1">Membrane</location>
        <topology evidence="1">Single-pass membrane protein</topology>
    </subcellularLocation>
</comment>
<evidence type="ECO:0000256" key="7">
    <source>
        <dbReference type="ARBA" id="ARBA00023136"/>
    </source>
</evidence>
<keyword evidence="5" id="KW-0812">Transmembrane</keyword>
<evidence type="ECO:0000256" key="1">
    <source>
        <dbReference type="ARBA" id="ARBA00004167"/>
    </source>
</evidence>
<dbReference type="PANTHER" id="PTHR21461:SF69">
    <property type="entry name" value="GLYCOSYLTRANSFERASE FAMILY 92 PROTEIN"/>
    <property type="match status" value="1"/>
</dbReference>
<dbReference type="EMBL" id="JALJOR010000002">
    <property type="protein sequence ID" value="KAK9824237.1"/>
    <property type="molecule type" value="Genomic_DNA"/>
</dbReference>
<evidence type="ECO:0000256" key="2">
    <source>
        <dbReference type="ARBA" id="ARBA00007647"/>
    </source>
</evidence>
<evidence type="ECO:0000256" key="8">
    <source>
        <dbReference type="RuleBase" id="RU366017"/>
    </source>
</evidence>
<evidence type="ECO:0000256" key="6">
    <source>
        <dbReference type="ARBA" id="ARBA00022989"/>
    </source>
</evidence>
<keyword evidence="4 8" id="KW-0808">Transferase</keyword>
<gene>
    <name evidence="9" type="ORF">WJX72_008861</name>
</gene>
<dbReference type="GO" id="GO:0005737">
    <property type="term" value="C:cytoplasm"/>
    <property type="evidence" value="ECO:0007669"/>
    <property type="project" value="TreeGrafter"/>
</dbReference>
<evidence type="ECO:0000256" key="5">
    <source>
        <dbReference type="ARBA" id="ARBA00022692"/>
    </source>
</evidence>
<keyword evidence="10" id="KW-1185">Reference proteome</keyword>
<dbReference type="GO" id="GO:0016757">
    <property type="term" value="F:glycosyltransferase activity"/>
    <property type="evidence" value="ECO:0007669"/>
    <property type="project" value="UniProtKB-UniRule"/>
</dbReference>
<dbReference type="GO" id="GO:0016020">
    <property type="term" value="C:membrane"/>
    <property type="evidence" value="ECO:0007669"/>
    <property type="project" value="UniProtKB-SubCell"/>
</dbReference>